<reference evidence="1" key="1">
    <citation type="submission" date="2020-05" db="EMBL/GenBank/DDBJ databases">
        <authorList>
            <person name="Chiriac C."/>
            <person name="Salcher M."/>
            <person name="Ghai R."/>
            <person name="Kavagutti S V."/>
        </authorList>
    </citation>
    <scope>NUCLEOTIDE SEQUENCE</scope>
</reference>
<name>A0A6J7KQQ0_9ZZZZ</name>
<organism evidence="1">
    <name type="scientific">freshwater metagenome</name>
    <dbReference type="NCBI Taxonomy" id="449393"/>
    <lineage>
        <taxon>unclassified sequences</taxon>
        <taxon>metagenomes</taxon>
        <taxon>ecological metagenomes</taxon>
    </lineage>
</organism>
<proteinExistence type="predicted"/>
<accession>A0A6J7KQQ0</accession>
<sequence length="68" mass="7572">MTDNIREFVALSNLWAGQGRTHPGIILISSKAFPMARGRSRLITAALLARCVSRTWPQAGQCDFLQRD</sequence>
<evidence type="ECO:0000313" key="1">
    <source>
        <dbReference type="EMBL" id="CAB4956759.1"/>
    </source>
</evidence>
<dbReference type="EMBL" id="CAFBNE010000062">
    <property type="protein sequence ID" value="CAB4956759.1"/>
    <property type="molecule type" value="Genomic_DNA"/>
</dbReference>
<dbReference type="AlphaFoldDB" id="A0A6J7KQQ0"/>
<gene>
    <name evidence="1" type="ORF">UFOPK3772_01919</name>
</gene>
<protein>
    <submittedName>
        <fullName evidence="1">Unannotated protein</fullName>
    </submittedName>
</protein>